<evidence type="ECO:0000256" key="1">
    <source>
        <dbReference type="ARBA" id="ARBA00007644"/>
    </source>
</evidence>
<dbReference type="InterPro" id="IPR007760">
    <property type="entry name" value="Mn_catalase"/>
</dbReference>
<accession>L9ZCS4</accession>
<gene>
    <name evidence="3" type="ORF">C486_00809</name>
</gene>
<dbReference type="SUPFAM" id="SSF47240">
    <property type="entry name" value="Ferritin-like"/>
    <property type="match status" value="1"/>
</dbReference>
<evidence type="ECO:0000313" key="3">
    <source>
        <dbReference type="EMBL" id="ELY84199.1"/>
    </source>
</evidence>
<name>L9ZCS4_9EURY</name>
<dbReference type="CDD" id="cd01051">
    <property type="entry name" value="Mn_catalase"/>
    <property type="match status" value="1"/>
</dbReference>
<evidence type="ECO:0000313" key="4">
    <source>
        <dbReference type="Proteomes" id="UP000011592"/>
    </source>
</evidence>
<dbReference type="Proteomes" id="UP000011592">
    <property type="component" value="Unassembled WGS sequence"/>
</dbReference>
<organism evidence="3 4">
    <name type="scientific">Natrinema gari JCM 14663</name>
    <dbReference type="NCBI Taxonomy" id="1230459"/>
    <lineage>
        <taxon>Archaea</taxon>
        <taxon>Methanobacteriati</taxon>
        <taxon>Methanobacteriota</taxon>
        <taxon>Stenosarchaea group</taxon>
        <taxon>Halobacteria</taxon>
        <taxon>Halobacteriales</taxon>
        <taxon>Natrialbaceae</taxon>
        <taxon>Natrinema</taxon>
    </lineage>
</organism>
<dbReference type="EMBL" id="AOIJ01000029">
    <property type="protein sequence ID" value="ELY84199.1"/>
    <property type="molecule type" value="Genomic_DNA"/>
</dbReference>
<dbReference type="Gene3D" id="1.20.1260.10">
    <property type="match status" value="1"/>
</dbReference>
<dbReference type="Pfam" id="PF05067">
    <property type="entry name" value="Mn_catalase"/>
    <property type="match status" value="1"/>
</dbReference>
<dbReference type="InterPro" id="IPR039377">
    <property type="entry name" value="Mn_catalase_dom"/>
</dbReference>
<comment type="similarity">
    <text evidence="1">Belongs to the manganese catalase family.</text>
</comment>
<dbReference type="InterPro" id="IPR009078">
    <property type="entry name" value="Ferritin-like_SF"/>
</dbReference>
<proteinExistence type="inferred from homology"/>
<evidence type="ECO:0000256" key="2">
    <source>
        <dbReference type="SAM" id="MobiDB-lite"/>
    </source>
</evidence>
<keyword evidence="4" id="KW-1185">Reference proteome</keyword>
<protein>
    <submittedName>
        <fullName evidence="3">Catalase</fullName>
    </submittedName>
</protein>
<dbReference type="AlphaFoldDB" id="L9ZCS4"/>
<reference evidence="3 4" key="1">
    <citation type="journal article" date="2014" name="PLoS Genet.">
        <title>Phylogenetically driven sequencing of extremely halophilic archaea reveals strategies for static and dynamic osmo-response.</title>
        <authorList>
            <person name="Becker E.A."/>
            <person name="Seitzer P.M."/>
            <person name="Tritt A."/>
            <person name="Larsen D."/>
            <person name="Krusor M."/>
            <person name="Yao A.I."/>
            <person name="Wu D."/>
            <person name="Madern D."/>
            <person name="Eisen J.A."/>
            <person name="Darling A.E."/>
            <person name="Facciotti M.T."/>
        </authorList>
    </citation>
    <scope>NUCLEOTIDE SEQUENCE [LARGE SCALE GENOMIC DNA]</scope>
    <source>
        <strain evidence="3 4">JCM 14663</strain>
    </source>
</reference>
<feature type="region of interest" description="Disordered" evidence="2">
    <location>
        <begin position="246"/>
        <end position="315"/>
    </location>
</feature>
<dbReference type="PATRIC" id="fig|1230459.4.peg.154"/>
<dbReference type="InterPro" id="IPR012347">
    <property type="entry name" value="Ferritin-like"/>
</dbReference>
<sequence length="315" mass="34689">MAIQQQGIGVSTADLARIDAHPRVQWMFFQEPELQYEVTVDQPDPHFAKLLQQAIGGQEGEMRVAMQYLFQAWALPEEYEEYRTLLMETAAEELGHIELLATAVTKNLRDSSAAMDDDARETAAAAASMTGQNPRQFLSAGQSAMPVDSNGVPFTGSYIAASGNPAGDLYANVMAEATGRTLATRLWEYTDDPGMKDMLSYLIARDTMHQNQWLQVLETLDDPVPVPASFPQDRENQDFNYTFISTRREAQPDPEYPWTQGETPDGNGQFSYAAEQPGDGTVVASDPAPMTNDDPNRDTQSARSTDSADATDSNE</sequence>
<comment type="caution">
    <text evidence="3">The sequence shown here is derived from an EMBL/GenBank/DDBJ whole genome shotgun (WGS) entry which is preliminary data.</text>
</comment>
<feature type="compositionally biased region" description="Polar residues" evidence="2">
    <location>
        <begin position="298"/>
        <end position="315"/>
    </location>
</feature>
<feature type="compositionally biased region" description="Polar residues" evidence="2">
    <location>
        <begin position="260"/>
        <end position="270"/>
    </location>
</feature>